<sequence>MIQSIRYNLANLGNFNGRDARSTFWWYMLFLVLIQFVLGLVISIPMYAQMFTSAFEAARSGVDPQDLNAAMLSGLGDHMRNAAYYGAALSLVSVGLFSASFVRRLHDSGKPGWWLVLALAPFVYTTVMNVINIDQVIAMTESAMTQTDPEKALGDQSRLYMYSIIGWAGYLVTIIFGVLESDDGPNAYGEQPAPMG</sequence>
<evidence type="ECO:0000256" key="1">
    <source>
        <dbReference type="SAM" id="Phobius"/>
    </source>
</evidence>
<dbReference type="PANTHER" id="PTHR34980">
    <property type="entry name" value="INNER MEMBRANE PROTEIN-RELATED-RELATED"/>
    <property type="match status" value="1"/>
</dbReference>
<proteinExistence type="predicted"/>
<dbReference type="RefSeq" id="WP_257595625.1">
    <property type="nucleotide sequence ID" value="NZ_JANKHH010000004.1"/>
</dbReference>
<keyword evidence="1" id="KW-0472">Membrane</keyword>
<evidence type="ECO:0000313" key="2">
    <source>
        <dbReference type="EMBL" id="MCR2833847.1"/>
    </source>
</evidence>
<feature type="transmembrane region" description="Helical" evidence="1">
    <location>
        <begin position="159"/>
        <end position="179"/>
    </location>
</feature>
<feature type="transmembrane region" description="Helical" evidence="1">
    <location>
        <begin position="113"/>
        <end position="138"/>
    </location>
</feature>
<gene>
    <name evidence="2" type="ORF">NSO95_07800</name>
</gene>
<evidence type="ECO:0000313" key="3">
    <source>
        <dbReference type="Proteomes" id="UP001206067"/>
    </source>
</evidence>
<dbReference type="InterPro" id="IPR008523">
    <property type="entry name" value="DUF805"/>
</dbReference>
<name>A0ABT1XQI3_9SPHN</name>
<keyword evidence="3" id="KW-1185">Reference proteome</keyword>
<organism evidence="2 3">
    <name type="scientific">Parerythrobacter lacustris</name>
    <dbReference type="NCBI Taxonomy" id="2969984"/>
    <lineage>
        <taxon>Bacteria</taxon>
        <taxon>Pseudomonadati</taxon>
        <taxon>Pseudomonadota</taxon>
        <taxon>Alphaproteobacteria</taxon>
        <taxon>Sphingomonadales</taxon>
        <taxon>Erythrobacteraceae</taxon>
        <taxon>Parerythrobacter</taxon>
    </lineage>
</organism>
<feature type="transmembrane region" description="Helical" evidence="1">
    <location>
        <begin position="24"/>
        <end position="44"/>
    </location>
</feature>
<protein>
    <submittedName>
        <fullName evidence="2">DUF805 domain-containing protein</fullName>
    </submittedName>
</protein>
<feature type="transmembrane region" description="Helical" evidence="1">
    <location>
        <begin position="82"/>
        <end position="101"/>
    </location>
</feature>
<accession>A0ABT1XQI3</accession>
<dbReference type="Proteomes" id="UP001206067">
    <property type="component" value="Unassembled WGS sequence"/>
</dbReference>
<comment type="caution">
    <text evidence="2">The sequence shown here is derived from an EMBL/GenBank/DDBJ whole genome shotgun (WGS) entry which is preliminary data.</text>
</comment>
<dbReference type="PANTHER" id="PTHR34980:SF2">
    <property type="entry name" value="INNER MEMBRANE PROTEIN YHAH-RELATED"/>
    <property type="match status" value="1"/>
</dbReference>
<reference evidence="2 3" key="1">
    <citation type="submission" date="2022-08" db="EMBL/GenBank/DDBJ databases">
        <title>Polyphasic taxonomy analysis of Qipengyuania sp.RS5-5.</title>
        <authorList>
            <person name="Xamxidin M."/>
            <person name="Wu M."/>
        </authorList>
    </citation>
    <scope>NUCLEOTIDE SEQUENCE [LARGE SCALE GENOMIC DNA]</scope>
    <source>
        <strain evidence="2 3">RS5-5</strain>
    </source>
</reference>
<keyword evidence="1" id="KW-0812">Transmembrane</keyword>
<dbReference type="Pfam" id="PF05656">
    <property type="entry name" value="DUF805"/>
    <property type="match status" value="1"/>
</dbReference>
<keyword evidence="1" id="KW-1133">Transmembrane helix</keyword>
<dbReference type="EMBL" id="JANKHH010000004">
    <property type="protein sequence ID" value="MCR2833847.1"/>
    <property type="molecule type" value="Genomic_DNA"/>
</dbReference>